<organism evidence="1 2">
    <name type="scientific">Datura stramonium</name>
    <name type="common">Jimsonweed</name>
    <name type="synonym">Common thornapple</name>
    <dbReference type="NCBI Taxonomy" id="4076"/>
    <lineage>
        <taxon>Eukaryota</taxon>
        <taxon>Viridiplantae</taxon>
        <taxon>Streptophyta</taxon>
        <taxon>Embryophyta</taxon>
        <taxon>Tracheophyta</taxon>
        <taxon>Spermatophyta</taxon>
        <taxon>Magnoliopsida</taxon>
        <taxon>eudicotyledons</taxon>
        <taxon>Gunneridae</taxon>
        <taxon>Pentapetalae</taxon>
        <taxon>asterids</taxon>
        <taxon>lamiids</taxon>
        <taxon>Solanales</taxon>
        <taxon>Solanaceae</taxon>
        <taxon>Solanoideae</taxon>
        <taxon>Datureae</taxon>
        <taxon>Datura</taxon>
    </lineage>
</organism>
<evidence type="ECO:0000313" key="2">
    <source>
        <dbReference type="Proteomes" id="UP000823775"/>
    </source>
</evidence>
<dbReference type="EMBL" id="JACEIK010001394">
    <property type="protein sequence ID" value="MCD7469026.1"/>
    <property type="molecule type" value="Genomic_DNA"/>
</dbReference>
<comment type="caution">
    <text evidence="1">The sequence shown here is derived from an EMBL/GenBank/DDBJ whole genome shotgun (WGS) entry which is preliminary data.</text>
</comment>
<name>A0ABS8TDF5_DATST</name>
<accession>A0ABS8TDF5</accession>
<evidence type="ECO:0000313" key="1">
    <source>
        <dbReference type="EMBL" id="MCD7469026.1"/>
    </source>
</evidence>
<dbReference type="Proteomes" id="UP000823775">
    <property type="component" value="Unassembled WGS sequence"/>
</dbReference>
<feature type="non-terminal residue" evidence="1">
    <location>
        <position position="1"/>
    </location>
</feature>
<reference evidence="1 2" key="1">
    <citation type="journal article" date="2021" name="BMC Genomics">
        <title>Datura genome reveals duplications of psychoactive alkaloid biosynthetic genes and high mutation rate following tissue culture.</title>
        <authorList>
            <person name="Rajewski A."/>
            <person name="Carter-House D."/>
            <person name="Stajich J."/>
            <person name="Litt A."/>
        </authorList>
    </citation>
    <scope>NUCLEOTIDE SEQUENCE [LARGE SCALE GENOMIC DNA]</scope>
    <source>
        <strain evidence="1">AR-01</strain>
    </source>
</reference>
<gene>
    <name evidence="1" type="ORF">HAX54_007644</name>
</gene>
<sequence>GGCYYYSIQDAGRYRELLAIDLKDRALQTTTSSLLPLMGLGNSVGFPTLPREDHYIKEQQAFVDIAKYEISLNYGGATIDF</sequence>
<protein>
    <submittedName>
        <fullName evidence="1">Uncharacterized protein</fullName>
    </submittedName>
</protein>
<keyword evidence="2" id="KW-1185">Reference proteome</keyword>
<proteinExistence type="predicted"/>